<dbReference type="RefSeq" id="WP_349143460.1">
    <property type="nucleotide sequence ID" value="NZ_JBBMFC010000001.1"/>
</dbReference>
<keyword evidence="1" id="KW-0812">Transmembrane</keyword>
<evidence type="ECO:0000256" key="1">
    <source>
        <dbReference type="SAM" id="Phobius"/>
    </source>
</evidence>
<name>A0ABV1HXA8_9FIRM</name>
<reference evidence="2 3" key="1">
    <citation type="submission" date="2024-03" db="EMBL/GenBank/DDBJ databases">
        <title>Human intestinal bacterial collection.</title>
        <authorList>
            <person name="Pauvert C."/>
            <person name="Hitch T.C.A."/>
            <person name="Clavel T."/>
        </authorList>
    </citation>
    <scope>NUCLEOTIDE SEQUENCE [LARGE SCALE GENOMIC DNA]</scope>
    <source>
        <strain evidence="2 3">CLA-AA-H78B</strain>
    </source>
</reference>
<proteinExistence type="predicted"/>
<dbReference type="EMBL" id="JBBMFC010000001">
    <property type="protein sequence ID" value="MEQ2577361.1"/>
    <property type="molecule type" value="Genomic_DNA"/>
</dbReference>
<feature type="transmembrane region" description="Helical" evidence="1">
    <location>
        <begin position="69"/>
        <end position="87"/>
    </location>
</feature>
<gene>
    <name evidence="2" type="ORF">WMO62_00715</name>
</gene>
<accession>A0ABV1HXA8</accession>
<evidence type="ECO:0000313" key="3">
    <source>
        <dbReference type="Proteomes" id="UP001470288"/>
    </source>
</evidence>
<dbReference type="Proteomes" id="UP001470288">
    <property type="component" value="Unassembled WGS sequence"/>
</dbReference>
<protein>
    <recommendedName>
        <fullName evidence="4">Zinc ribbon domain-containing protein</fullName>
    </recommendedName>
</protein>
<evidence type="ECO:0008006" key="4">
    <source>
        <dbReference type="Google" id="ProtNLM"/>
    </source>
</evidence>
<sequence>MITCRECGALIEELAERCPYCGAINELGAEHKYMQDMYDLKDDLKEVGNIPSEEIKAEVKSNVHFTGKAVAVLLALVLILAAVFLFLRYSGDIIYSVYNKMTDTRMADTREQMQWERENFPKLDAWYEEGDYDSILAFCNEIDAATGGISYSYTNWEHWNILPFYDTYQECMELKKYIQQGEETYLYEYQAALYDALTMNYDKELFHQVDDKDESLVDGWIKETMRFVKDTYQMGDSEIKDLEYQAEKDHFLDYKVIYKYVEEHKDRVPVTD</sequence>
<evidence type="ECO:0000313" key="2">
    <source>
        <dbReference type="EMBL" id="MEQ2577361.1"/>
    </source>
</evidence>
<organism evidence="2 3">
    <name type="scientific">Hominiventricola aquisgranensis</name>
    <dbReference type="NCBI Taxonomy" id="3133164"/>
    <lineage>
        <taxon>Bacteria</taxon>
        <taxon>Bacillati</taxon>
        <taxon>Bacillota</taxon>
        <taxon>Clostridia</taxon>
        <taxon>Lachnospirales</taxon>
        <taxon>Lachnospiraceae</taxon>
        <taxon>Hominiventricola</taxon>
    </lineage>
</organism>
<keyword evidence="1" id="KW-0472">Membrane</keyword>
<keyword evidence="1" id="KW-1133">Transmembrane helix</keyword>
<comment type="caution">
    <text evidence="2">The sequence shown here is derived from an EMBL/GenBank/DDBJ whole genome shotgun (WGS) entry which is preliminary data.</text>
</comment>
<keyword evidence="3" id="KW-1185">Reference proteome</keyword>